<organism evidence="3 4">
    <name type="scientific">Rubritalea tangerina</name>
    <dbReference type="NCBI Taxonomy" id="430798"/>
    <lineage>
        <taxon>Bacteria</taxon>
        <taxon>Pseudomonadati</taxon>
        <taxon>Verrucomicrobiota</taxon>
        <taxon>Verrucomicrobiia</taxon>
        <taxon>Verrucomicrobiales</taxon>
        <taxon>Rubritaleaceae</taxon>
        <taxon>Rubritalea</taxon>
    </lineage>
</organism>
<dbReference type="Gene3D" id="2.60.120.560">
    <property type="entry name" value="Exo-inulinase, domain 1"/>
    <property type="match status" value="2"/>
</dbReference>
<evidence type="ECO:0000256" key="1">
    <source>
        <dbReference type="SAM" id="SignalP"/>
    </source>
</evidence>
<feature type="domain" description="3-keto-alpha-glucoside-1,2-lyase/3-keto-2-hydroxy-glucal hydratase" evidence="2">
    <location>
        <begin position="225"/>
        <end position="386"/>
    </location>
</feature>
<feature type="chain" id="PRO_5047541723" evidence="1">
    <location>
        <begin position="17"/>
        <end position="389"/>
    </location>
</feature>
<evidence type="ECO:0000313" key="3">
    <source>
        <dbReference type="EMBL" id="MFD2159193.1"/>
    </source>
</evidence>
<accession>A0ABW4ZB35</accession>
<dbReference type="Pfam" id="PF06439">
    <property type="entry name" value="3keto-disac_hyd"/>
    <property type="match status" value="2"/>
</dbReference>
<name>A0ABW4ZB35_9BACT</name>
<protein>
    <submittedName>
        <fullName evidence="3">DUF1080 domain-containing protein</fullName>
    </submittedName>
</protein>
<sequence length="389" mass="43949">MKTILAVMMAVTCAHAAPLEEGFEAIFNGKDLTGWSVKNGRAEYRVEDGAIVGTTVKGSPNTFLSTDKHYANFDLRFDVMLDDDALNSGCQIRSNSSQDYRRGQVHGYQVEIESLNGTAGFIYDEGRRGWLSKDRSGEEKRQAYKKGEWNAYRVVCVGDTLKTWVNGVLVADLEDGMTRSGFIGLQVHSVPGDPKWQVRWKNIRIKEFPNERQTMQLSDFSTEGNWKEQGDVISLVPRSGESGWKRYGSYLWAKKQYGDFVCRFEYKHGKRGNSGFYFRAADADDPVETGIEIQILDSYGKKGALSHHDNGGVIFTRGAAKNMSRKPGEWNQVKVRCEGHHLKVWLNGEKVQDMYLDKTGLKDRPMSGYLGFQDHGDPLELRRISIESL</sequence>
<evidence type="ECO:0000313" key="4">
    <source>
        <dbReference type="Proteomes" id="UP001597389"/>
    </source>
</evidence>
<keyword evidence="1" id="KW-0732">Signal</keyword>
<dbReference type="EMBL" id="JBHUJB010000038">
    <property type="protein sequence ID" value="MFD2159193.1"/>
    <property type="molecule type" value="Genomic_DNA"/>
</dbReference>
<keyword evidence="4" id="KW-1185">Reference proteome</keyword>
<proteinExistence type="predicted"/>
<dbReference type="Proteomes" id="UP001597389">
    <property type="component" value="Unassembled WGS sequence"/>
</dbReference>
<evidence type="ECO:0000259" key="2">
    <source>
        <dbReference type="Pfam" id="PF06439"/>
    </source>
</evidence>
<reference evidence="4" key="1">
    <citation type="journal article" date="2019" name="Int. J. Syst. Evol. Microbiol.">
        <title>The Global Catalogue of Microorganisms (GCM) 10K type strain sequencing project: providing services to taxonomists for standard genome sequencing and annotation.</title>
        <authorList>
            <consortium name="The Broad Institute Genomics Platform"/>
            <consortium name="The Broad Institute Genome Sequencing Center for Infectious Disease"/>
            <person name="Wu L."/>
            <person name="Ma J."/>
        </authorList>
    </citation>
    <scope>NUCLEOTIDE SEQUENCE [LARGE SCALE GENOMIC DNA]</scope>
    <source>
        <strain evidence="4">CCUG 57942</strain>
    </source>
</reference>
<comment type="caution">
    <text evidence="3">The sequence shown here is derived from an EMBL/GenBank/DDBJ whole genome shotgun (WGS) entry which is preliminary data.</text>
</comment>
<gene>
    <name evidence="3" type="ORF">ACFSW8_09815</name>
</gene>
<dbReference type="RefSeq" id="WP_377089769.1">
    <property type="nucleotide sequence ID" value="NZ_JBHSJL010000014.1"/>
</dbReference>
<feature type="domain" description="3-keto-alpha-glucoside-1,2-lyase/3-keto-2-hydroxy-glucal hydratase" evidence="2">
    <location>
        <begin position="22"/>
        <end position="206"/>
    </location>
</feature>
<feature type="signal peptide" evidence="1">
    <location>
        <begin position="1"/>
        <end position="16"/>
    </location>
</feature>
<dbReference type="InterPro" id="IPR010496">
    <property type="entry name" value="AL/BT2_dom"/>
</dbReference>